<keyword evidence="6" id="KW-0238">DNA-binding</keyword>
<feature type="domain" description="C2H2-type" evidence="9">
    <location>
        <begin position="59"/>
        <end position="86"/>
    </location>
</feature>
<dbReference type="InterPro" id="IPR036236">
    <property type="entry name" value="Znf_C2H2_sf"/>
</dbReference>
<dbReference type="Pfam" id="PF00096">
    <property type="entry name" value="zf-C2H2"/>
    <property type="match status" value="1"/>
</dbReference>
<comment type="subcellular location">
    <subcellularLocation>
        <location evidence="1">Nucleus</location>
    </subcellularLocation>
</comment>
<keyword evidence="2" id="KW-0479">Metal-binding</keyword>
<evidence type="ECO:0000259" key="9">
    <source>
        <dbReference type="PROSITE" id="PS50157"/>
    </source>
</evidence>
<sequence length="117" mass="13211">MRCKVCSACFPSRRQLHRHQAALHAAALPHRCPICGYRTTLRYLLQRHMRCHTKQMFQYSCTKCSFSSRAKSAIVLHARSHSGSPSYVALLQGDEGDDEGAEVTFELRAFEAREAGL</sequence>
<dbReference type="Gene3D" id="3.30.160.60">
    <property type="entry name" value="Classic Zinc Finger"/>
    <property type="match status" value="1"/>
</dbReference>
<dbReference type="PANTHER" id="PTHR24404:SF114">
    <property type="entry name" value="KLUMPFUSS, ISOFORM B-RELATED"/>
    <property type="match status" value="1"/>
</dbReference>
<dbReference type="FunFam" id="3.30.160.60:FF:000446">
    <property type="entry name" value="Zinc finger protein"/>
    <property type="match status" value="1"/>
</dbReference>
<evidence type="ECO:0000256" key="7">
    <source>
        <dbReference type="ARBA" id="ARBA00023242"/>
    </source>
</evidence>
<feature type="domain" description="C2H2-type" evidence="9">
    <location>
        <begin position="30"/>
        <end position="57"/>
    </location>
</feature>
<dbReference type="PANTHER" id="PTHR24404">
    <property type="entry name" value="ZINC FINGER PROTEIN"/>
    <property type="match status" value="1"/>
</dbReference>
<dbReference type="Proteomes" id="UP000711488">
    <property type="component" value="Unassembled WGS sequence"/>
</dbReference>
<dbReference type="GO" id="GO:0006357">
    <property type="term" value="P:regulation of transcription by RNA polymerase II"/>
    <property type="evidence" value="ECO:0007669"/>
    <property type="project" value="TreeGrafter"/>
</dbReference>
<dbReference type="PROSITE" id="PS00028">
    <property type="entry name" value="ZINC_FINGER_C2H2_1"/>
    <property type="match status" value="1"/>
</dbReference>
<evidence type="ECO:0000256" key="8">
    <source>
        <dbReference type="PROSITE-ProRule" id="PRU00042"/>
    </source>
</evidence>
<keyword evidence="5" id="KW-0862">Zinc</keyword>
<evidence type="ECO:0000256" key="3">
    <source>
        <dbReference type="ARBA" id="ARBA00022737"/>
    </source>
</evidence>
<organism evidence="10">
    <name type="scientific">Hyalella azteca</name>
    <name type="common">Amphipod</name>
    <dbReference type="NCBI Taxonomy" id="294128"/>
    <lineage>
        <taxon>Eukaryota</taxon>
        <taxon>Metazoa</taxon>
        <taxon>Ecdysozoa</taxon>
        <taxon>Arthropoda</taxon>
        <taxon>Crustacea</taxon>
        <taxon>Multicrustacea</taxon>
        <taxon>Malacostraca</taxon>
        <taxon>Eumalacostraca</taxon>
        <taxon>Peracarida</taxon>
        <taxon>Amphipoda</taxon>
        <taxon>Senticaudata</taxon>
        <taxon>Talitrida</taxon>
        <taxon>Talitroidea</taxon>
        <taxon>Hyalellidae</taxon>
        <taxon>Hyalella</taxon>
    </lineage>
</organism>
<dbReference type="PROSITE" id="PS50157">
    <property type="entry name" value="ZINC_FINGER_C2H2_2"/>
    <property type="match status" value="3"/>
</dbReference>
<dbReference type="GO" id="GO:0003700">
    <property type="term" value="F:DNA-binding transcription factor activity"/>
    <property type="evidence" value="ECO:0007669"/>
    <property type="project" value="TreeGrafter"/>
</dbReference>
<dbReference type="SMART" id="SM00355">
    <property type="entry name" value="ZnF_C2H2"/>
    <property type="match status" value="3"/>
</dbReference>
<evidence type="ECO:0000256" key="1">
    <source>
        <dbReference type="ARBA" id="ARBA00004123"/>
    </source>
</evidence>
<evidence type="ECO:0000256" key="2">
    <source>
        <dbReference type="ARBA" id="ARBA00022723"/>
    </source>
</evidence>
<dbReference type="InterPro" id="IPR013087">
    <property type="entry name" value="Znf_C2H2_type"/>
</dbReference>
<reference evidence="10" key="2">
    <citation type="journal article" date="2018" name="Environ. Sci. Technol.">
        <title>The Toxicogenome of Hyalella azteca: A Model for Sediment Ecotoxicology and Evolutionary Toxicology.</title>
        <authorList>
            <person name="Poynton H.C."/>
            <person name="Hasenbein S."/>
            <person name="Benoit J.B."/>
            <person name="Sepulveda M.S."/>
            <person name="Poelchau M.F."/>
            <person name="Hughes D.S.T."/>
            <person name="Murali S.C."/>
            <person name="Chen S."/>
            <person name="Glastad K.M."/>
            <person name="Goodisman M.A.D."/>
            <person name="Werren J.H."/>
            <person name="Vineis J.H."/>
            <person name="Bowen J.L."/>
            <person name="Friedrich M."/>
            <person name="Jones J."/>
            <person name="Robertson H.M."/>
            <person name="Feyereisen R."/>
            <person name="Mechler-Hickson A."/>
            <person name="Mathers N."/>
            <person name="Lee C.E."/>
            <person name="Colbourne J.K."/>
            <person name="Biales A."/>
            <person name="Johnston J.S."/>
            <person name="Wellborn G.A."/>
            <person name="Rosendale A.J."/>
            <person name="Cridge A.G."/>
            <person name="Munoz-Torres M.C."/>
            <person name="Bain P.A."/>
            <person name="Manny A.R."/>
            <person name="Major K.M."/>
            <person name="Lambert F.N."/>
            <person name="Vulpe C.D."/>
            <person name="Tuck P."/>
            <person name="Blalock B.J."/>
            <person name="Lin Y.Y."/>
            <person name="Smith M.E."/>
            <person name="Ochoa-Acuna H."/>
            <person name="Chen M.M."/>
            <person name="Childers C.P."/>
            <person name="Qu J."/>
            <person name="Dugan S."/>
            <person name="Lee S.L."/>
            <person name="Chao H."/>
            <person name="Dinh H."/>
            <person name="Han Y."/>
            <person name="Doddapaneni H."/>
            <person name="Worley K.C."/>
            <person name="Muzny D.M."/>
            <person name="Gibbs R.A."/>
            <person name="Richards S."/>
        </authorList>
    </citation>
    <scope>NUCLEOTIDE SEQUENCE</scope>
    <source>
        <strain evidence="10">HAZT.00-mixed</strain>
        <tissue evidence="10">Whole organism</tissue>
    </source>
</reference>
<evidence type="ECO:0000313" key="10">
    <source>
        <dbReference type="EMBL" id="KAA0188645.1"/>
    </source>
</evidence>
<reference evidence="10" key="1">
    <citation type="submission" date="2014-08" db="EMBL/GenBank/DDBJ databases">
        <authorList>
            <person name="Murali S."/>
            <person name="Richards S."/>
            <person name="Bandaranaike D."/>
            <person name="Bellair M."/>
            <person name="Blankenburg K."/>
            <person name="Chao H."/>
            <person name="Dinh H."/>
            <person name="Doddapaneni H."/>
            <person name="Dugan-Rocha S."/>
            <person name="Elkadiri S."/>
            <person name="Gnanaolivu R."/>
            <person name="Hughes D."/>
            <person name="Lee S."/>
            <person name="Li M."/>
            <person name="Ming W."/>
            <person name="Munidasa M."/>
            <person name="Muniz J."/>
            <person name="Nguyen L."/>
            <person name="Osuji N."/>
            <person name="Pu L.-L."/>
            <person name="Puazo M."/>
            <person name="Skinner E."/>
            <person name="Qu C."/>
            <person name="Quiroz J."/>
            <person name="Raj R."/>
            <person name="Weissenberger G."/>
            <person name="Xin Y."/>
            <person name="Zou X."/>
            <person name="Han Y."/>
            <person name="Worley K."/>
            <person name="Muzny D."/>
            <person name="Gibbs R."/>
        </authorList>
    </citation>
    <scope>NUCLEOTIDE SEQUENCE</scope>
    <source>
        <strain evidence="10">HAZT.00-mixed</strain>
        <tissue evidence="10">Whole organism</tissue>
    </source>
</reference>
<protein>
    <recommendedName>
        <fullName evidence="9">C2H2-type domain-containing protein</fullName>
    </recommendedName>
</protein>
<keyword evidence="7" id="KW-0539">Nucleus</keyword>
<gene>
    <name evidence="10" type="ORF">HAZT_HAZT004511</name>
</gene>
<dbReference type="GO" id="GO:0008270">
    <property type="term" value="F:zinc ion binding"/>
    <property type="evidence" value="ECO:0007669"/>
    <property type="project" value="UniProtKB-KW"/>
</dbReference>
<evidence type="ECO:0000256" key="4">
    <source>
        <dbReference type="ARBA" id="ARBA00022771"/>
    </source>
</evidence>
<keyword evidence="3" id="KW-0677">Repeat</keyword>
<dbReference type="GO" id="GO:0000978">
    <property type="term" value="F:RNA polymerase II cis-regulatory region sequence-specific DNA binding"/>
    <property type="evidence" value="ECO:0007669"/>
    <property type="project" value="TreeGrafter"/>
</dbReference>
<feature type="domain" description="C2H2-type" evidence="9">
    <location>
        <begin position="1"/>
        <end position="29"/>
    </location>
</feature>
<name>A0A6A0GUX0_HYAAZ</name>
<dbReference type="EMBL" id="JQDR03014111">
    <property type="protein sequence ID" value="KAA0188645.1"/>
    <property type="molecule type" value="Genomic_DNA"/>
</dbReference>
<proteinExistence type="predicted"/>
<evidence type="ECO:0000256" key="5">
    <source>
        <dbReference type="ARBA" id="ARBA00022833"/>
    </source>
</evidence>
<dbReference type="InterPro" id="IPR050589">
    <property type="entry name" value="Ikaros_C2H2-ZF"/>
</dbReference>
<accession>A0A6A0GUX0</accession>
<dbReference type="GO" id="GO:0005634">
    <property type="term" value="C:nucleus"/>
    <property type="evidence" value="ECO:0007669"/>
    <property type="project" value="UniProtKB-SubCell"/>
</dbReference>
<dbReference type="SUPFAM" id="SSF57667">
    <property type="entry name" value="beta-beta-alpha zinc fingers"/>
    <property type="match status" value="2"/>
</dbReference>
<keyword evidence="4 8" id="KW-0863">Zinc-finger</keyword>
<dbReference type="AlphaFoldDB" id="A0A6A0GUX0"/>
<comment type="caution">
    <text evidence="10">The sequence shown here is derived from an EMBL/GenBank/DDBJ whole genome shotgun (WGS) entry which is preliminary data.</text>
</comment>
<evidence type="ECO:0000256" key="6">
    <source>
        <dbReference type="ARBA" id="ARBA00023125"/>
    </source>
</evidence>
<reference evidence="10" key="3">
    <citation type="submission" date="2019-06" db="EMBL/GenBank/DDBJ databases">
        <authorList>
            <person name="Poynton C."/>
            <person name="Hasenbein S."/>
            <person name="Benoit J.B."/>
            <person name="Sepulveda M.S."/>
            <person name="Poelchau M.F."/>
            <person name="Murali S.C."/>
            <person name="Chen S."/>
            <person name="Glastad K.M."/>
            <person name="Werren J.H."/>
            <person name="Vineis J.H."/>
            <person name="Bowen J.L."/>
            <person name="Friedrich M."/>
            <person name="Jones J."/>
            <person name="Robertson H.M."/>
            <person name="Feyereisen R."/>
            <person name="Mechler-Hickson A."/>
            <person name="Mathers N."/>
            <person name="Lee C.E."/>
            <person name="Colbourne J.K."/>
            <person name="Biales A."/>
            <person name="Johnston J.S."/>
            <person name="Wellborn G.A."/>
            <person name="Rosendale A.J."/>
            <person name="Cridge A.G."/>
            <person name="Munoz-Torres M.C."/>
            <person name="Bain P.A."/>
            <person name="Manny A.R."/>
            <person name="Major K.M."/>
            <person name="Lambert F.N."/>
            <person name="Vulpe C.D."/>
            <person name="Tuck P."/>
            <person name="Blalock B.J."/>
            <person name="Lin Y.-Y."/>
            <person name="Smith M.E."/>
            <person name="Ochoa-Acuna H."/>
            <person name="Chen M.-J.M."/>
            <person name="Childers C.P."/>
            <person name="Qu J."/>
            <person name="Dugan S."/>
            <person name="Lee S.L."/>
            <person name="Chao H."/>
            <person name="Dinh H."/>
            <person name="Han Y."/>
            <person name="Doddapaneni H."/>
            <person name="Worley K.C."/>
            <person name="Muzny D.M."/>
            <person name="Gibbs R.A."/>
            <person name="Richards S."/>
        </authorList>
    </citation>
    <scope>NUCLEOTIDE SEQUENCE</scope>
    <source>
        <strain evidence="10">HAZT.00-mixed</strain>
        <tissue evidence="10">Whole organism</tissue>
    </source>
</reference>